<dbReference type="Proteomes" id="UP000036873">
    <property type="component" value="Unassembled WGS sequence"/>
</dbReference>
<dbReference type="OrthoDB" id="1779770at2"/>
<reference evidence="3" key="1">
    <citation type="submission" date="2015-07" db="EMBL/GenBank/DDBJ databases">
        <title>Draft genome sequence of Acetobacterium bakii DSM 8293, a potential psychrophilic chemical producer through syngas fermentation.</title>
        <authorList>
            <person name="Song Y."/>
            <person name="Hwang S."/>
            <person name="Cho B.-K."/>
        </authorList>
    </citation>
    <scope>NUCLEOTIDE SEQUENCE [LARGE SCALE GENOMIC DNA]</scope>
    <source>
        <strain evidence="3">DSM 8239</strain>
    </source>
</reference>
<accession>A0A0L6U1I4</accession>
<proteinExistence type="predicted"/>
<protein>
    <recommendedName>
        <fullName evidence="1">DUF8180 domain-containing protein</fullName>
    </recommendedName>
</protein>
<dbReference type="AlphaFoldDB" id="A0A0L6U1I4"/>
<dbReference type="InterPro" id="IPR058493">
    <property type="entry name" value="DUF8180"/>
</dbReference>
<dbReference type="EMBL" id="LGYO01000015">
    <property type="protein sequence ID" value="KNZ42366.1"/>
    <property type="molecule type" value="Genomic_DNA"/>
</dbReference>
<gene>
    <name evidence="2" type="ORF">AKG39_06950</name>
</gene>
<evidence type="ECO:0000313" key="2">
    <source>
        <dbReference type="EMBL" id="KNZ42366.1"/>
    </source>
</evidence>
<dbReference type="RefSeq" id="WP_050739656.1">
    <property type="nucleotide sequence ID" value="NZ_LGYO01000015.1"/>
</dbReference>
<sequence>MSDVLNIQKEEEIFKVFLAHWINHTGDHIEGYEEWAVQLKGTSKDQVSNEIYLAIEKMTAVQRKLMEAKIHFR</sequence>
<organism evidence="2 3">
    <name type="scientific">Acetobacterium bakii</name>
    <dbReference type="NCBI Taxonomy" id="52689"/>
    <lineage>
        <taxon>Bacteria</taxon>
        <taxon>Bacillati</taxon>
        <taxon>Bacillota</taxon>
        <taxon>Clostridia</taxon>
        <taxon>Eubacteriales</taxon>
        <taxon>Eubacteriaceae</taxon>
        <taxon>Acetobacterium</taxon>
    </lineage>
</organism>
<evidence type="ECO:0000313" key="3">
    <source>
        <dbReference type="Proteomes" id="UP000036873"/>
    </source>
</evidence>
<comment type="caution">
    <text evidence="2">The sequence shown here is derived from an EMBL/GenBank/DDBJ whole genome shotgun (WGS) entry which is preliminary data.</text>
</comment>
<dbReference type="Pfam" id="PF26551">
    <property type="entry name" value="DUF8180"/>
    <property type="match status" value="1"/>
</dbReference>
<evidence type="ECO:0000259" key="1">
    <source>
        <dbReference type="Pfam" id="PF26551"/>
    </source>
</evidence>
<dbReference type="STRING" id="52689.AKG39_06950"/>
<feature type="domain" description="DUF8180" evidence="1">
    <location>
        <begin position="15"/>
        <end position="71"/>
    </location>
</feature>
<name>A0A0L6U1I4_9FIRM</name>
<keyword evidence="3" id="KW-1185">Reference proteome</keyword>